<sequence length="804" mass="90756">MNNQDINKQQTGEDEIDLRAILFRFLYQWPWFVASIFLCLALAYTYTRIATPIYQVSASVIVADDKPGLGLDLFESSGLLGSKSNVENEIGILKSYALAVETIKSLGLDVFYHEEGFLKSKQLYANLPFIVEVDWNHAQVVSGNFEVRGLGGNKFVLSIDNDAPALFMPHDPMYKLSLEDGLSFSQEFEFDQWIESDNYRFRLKNIYLEKDEKYSFAIKDTHSLALKFIADLNVSVGNKMSSIINLSMNTPVRKMGQDYLNSLLQAYLNRELKEKNRVAENTVKFIDQQLTGITDSLSFFEGRLENYRAENRIFNLSEEGTVIFNRLQELEKQKAEAEITLRYYESLQTYLRQNQLEALVAPSIIGVTDPLLNALVMNLGELQAQKTSLSANYTEQTPIVREVNSKLASTKLQLQENVTSALANARSMVKEKQDQIRKIEANINSLPATERKLMGLERQFTINENIYVYLLQKRAESEIAKASNMPKNNILDQARADQNPVAPRKLIILLVGFLIGLLIPAILFSLIDYFNTKIETPLDLEGKIPVPLIGFIGHHTGDDALPVLTNPRSTLTESFRAIRSDITYLSGGKERLTILMTSTISGEGKTFSAINLAAAFSLVGKKVIILGLDLRKPRIAQDFGMSNDIGMSSILSSNMHWKEAIKHSGYDNLDIILSGPIPPNPAELLEREKFTEVMKEIKAEYDIVLMDCPPVGLVSETKNLFDFADISFYVFRQDYSEKQNIQVLNSLVEKNGVKSIYAILNDVGVKSGYGYGYRYGYGYGYGSNYGYHDNEKAKPWYKRLFGKA</sequence>
<evidence type="ECO:0000256" key="16">
    <source>
        <dbReference type="SAM" id="Phobius"/>
    </source>
</evidence>
<keyword evidence="7" id="KW-0808">Transferase</keyword>
<dbReference type="InterPro" id="IPR005702">
    <property type="entry name" value="Wzc-like_C"/>
</dbReference>
<evidence type="ECO:0000256" key="2">
    <source>
        <dbReference type="ARBA" id="ARBA00007316"/>
    </source>
</evidence>
<keyword evidence="12 16" id="KW-1133">Transmembrane helix</keyword>
<dbReference type="Pfam" id="PF13807">
    <property type="entry name" value="GNVR"/>
    <property type="match status" value="1"/>
</dbReference>
<gene>
    <name evidence="20" type="ORF">ACFOUP_01105</name>
</gene>
<evidence type="ECO:0000256" key="1">
    <source>
        <dbReference type="ARBA" id="ARBA00004429"/>
    </source>
</evidence>
<evidence type="ECO:0000256" key="3">
    <source>
        <dbReference type="ARBA" id="ARBA00008883"/>
    </source>
</evidence>
<evidence type="ECO:0000256" key="8">
    <source>
        <dbReference type="ARBA" id="ARBA00022692"/>
    </source>
</evidence>
<dbReference type="NCBIfam" id="TIGR01007">
    <property type="entry name" value="eps_fam"/>
    <property type="match status" value="1"/>
</dbReference>
<evidence type="ECO:0000259" key="18">
    <source>
        <dbReference type="Pfam" id="PF13614"/>
    </source>
</evidence>
<dbReference type="InterPro" id="IPR027417">
    <property type="entry name" value="P-loop_NTPase"/>
</dbReference>
<evidence type="ECO:0000259" key="19">
    <source>
        <dbReference type="Pfam" id="PF13807"/>
    </source>
</evidence>
<protein>
    <recommendedName>
        <fullName evidence="4">non-specific protein-tyrosine kinase</fullName>
        <ecNumber evidence="4">2.7.10.2</ecNumber>
    </recommendedName>
</protein>
<comment type="subcellular location">
    <subcellularLocation>
        <location evidence="1">Cell inner membrane</location>
        <topology evidence="1">Multi-pass membrane protein</topology>
    </subcellularLocation>
</comment>
<evidence type="ECO:0000256" key="11">
    <source>
        <dbReference type="ARBA" id="ARBA00022840"/>
    </source>
</evidence>
<dbReference type="RefSeq" id="WP_241293990.1">
    <property type="nucleotide sequence ID" value="NZ_JAKZGR010000006.1"/>
</dbReference>
<dbReference type="Pfam" id="PF02706">
    <property type="entry name" value="Wzz"/>
    <property type="match status" value="1"/>
</dbReference>
<feature type="domain" description="Polysaccharide chain length determinant N-terminal" evidence="17">
    <location>
        <begin position="14"/>
        <end position="105"/>
    </location>
</feature>
<dbReference type="EC" id="2.7.10.2" evidence="4"/>
<keyword evidence="8 16" id="KW-0812">Transmembrane</keyword>
<dbReference type="InterPro" id="IPR050445">
    <property type="entry name" value="Bact_polysacc_biosynth/exp"/>
</dbReference>
<evidence type="ECO:0000256" key="10">
    <source>
        <dbReference type="ARBA" id="ARBA00022777"/>
    </source>
</evidence>
<dbReference type="InterPro" id="IPR003856">
    <property type="entry name" value="LPS_length_determ_N"/>
</dbReference>
<keyword evidence="21" id="KW-1185">Reference proteome</keyword>
<dbReference type="PANTHER" id="PTHR32309">
    <property type="entry name" value="TYROSINE-PROTEIN KINASE"/>
    <property type="match status" value="1"/>
</dbReference>
<dbReference type="PANTHER" id="PTHR32309:SF13">
    <property type="entry name" value="FERRIC ENTEROBACTIN TRANSPORT PROTEIN FEPE"/>
    <property type="match status" value="1"/>
</dbReference>
<name>A0ABV8EIQ7_9BACT</name>
<evidence type="ECO:0000256" key="12">
    <source>
        <dbReference type="ARBA" id="ARBA00022989"/>
    </source>
</evidence>
<dbReference type="Pfam" id="PF13614">
    <property type="entry name" value="AAA_31"/>
    <property type="match status" value="1"/>
</dbReference>
<keyword evidence="5" id="KW-1003">Cell membrane</keyword>
<feature type="domain" description="Tyrosine-protein kinase G-rich" evidence="19">
    <location>
        <begin position="449"/>
        <end position="520"/>
    </location>
</feature>
<keyword evidence="9" id="KW-0547">Nucleotide-binding</keyword>
<accession>A0ABV8EIQ7</accession>
<dbReference type="SUPFAM" id="SSF52540">
    <property type="entry name" value="P-loop containing nucleoside triphosphate hydrolases"/>
    <property type="match status" value="1"/>
</dbReference>
<evidence type="ECO:0000256" key="7">
    <source>
        <dbReference type="ARBA" id="ARBA00022679"/>
    </source>
</evidence>
<comment type="catalytic activity">
    <reaction evidence="15">
        <text>L-tyrosyl-[protein] + ATP = O-phospho-L-tyrosyl-[protein] + ADP + H(+)</text>
        <dbReference type="Rhea" id="RHEA:10596"/>
        <dbReference type="Rhea" id="RHEA-COMP:10136"/>
        <dbReference type="Rhea" id="RHEA-COMP:20101"/>
        <dbReference type="ChEBI" id="CHEBI:15378"/>
        <dbReference type="ChEBI" id="CHEBI:30616"/>
        <dbReference type="ChEBI" id="CHEBI:46858"/>
        <dbReference type="ChEBI" id="CHEBI:61978"/>
        <dbReference type="ChEBI" id="CHEBI:456216"/>
        <dbReference type="EC" id="2.7.10.2"/>
    </reaction>
</comment>
<dbReference type="InterPro" id="IPR032807">
    <property type="entry name" value="GNVR"/>
</dbReference>
<keyword evidence="14" id="KW-0829">Tyrosine-protein kinase</keyword>
<evidence type="ECO:0000259" key="17">
    <source>
        <dbReference type="Pfam" id="PF02706"/>
    </source>
</evidence>
<evidence type="ECO:0000256" key="5">
    <source>
        <dbReference type="ARBA" id="ARBA00022475"/>
    </source>
</evidence>
<dbReference type="InterPro" id="IPR025669">
    <property type="entry name" value="AAA_dom"/>
</dbReference>
<proteinExistence type="inferred from homology"/>
<evidence type="ECO:0000256" key="4">
    <source>
        <dbReference type="ARBA" id="ARBA00011903"/>
    </source>
</evidence>
<organism evidence="20 21">
    <name type="scientific">Belliella kenyensis</name>
    <dbReference type="NCBI Taxonomy" id="1472724"/>
    <lineage>
        <taxon>Bacteria</taxon>
        <taxon>Pseudomonadati</taxon>
        <taxon>Bacteroidota</taxon>
        <taxon>Cytophagia</taxon>
        <taxon>Cytophagales</taxon>
        <taxon>Cyclobacteriaceae</taxon>
        <taxon>Belliella</taxon>
    </lineage>
</organism>
<feature type="transmembrane region" description="Helical" evidence="16">
    <location>
        <begin position="506"/>
        <end position="527"/>
    </location>
</feature>
<evidence type="ECO:0000313" key="21">
    <source>
        <dbReference type="Proteomes" id="UP001595766"/>
    </source>
</evidence>
<dbReference type="CDD" id="cd05387">
    <property type="entry name" value="BY-kinase"/>
    <property type="match status" value="1"/>
</dbReference>
<evidence type="ECO:0000256" key="15">
    <source>
        <dbReference type="ARBA" id="ARBA00051245"/>
    </source>
</evidence>
<keyword evidence="13 16" id="KW-0472">Membrane</keyword>
<dbReference type="Proteomes" id="UP001595766">
    <property type="component" value="Unassembled WGS sequence"/>
</dbReference>
<evidence type="ECO:0000256" key="14">
    <source>
        <dbReference type="ARBA" id="ARBA00023137"/>
    </source>
</evidence>
<evidence type="ECO:0000256" key="9">
    <source>
        <dbReference type="ARBA" id="ARBA00022741"/>
    </source>
</evidence>
<comment type="similarity">
    <text evidence="3">Belongs to the etk/wzc family.</text>
</comment>
<keyword evidence="11" id="KW-0067">ATP-binding</keyword>
<comment type="caution">
    <text evidence="20">The sequence shown here is derived from an EMBL/GenBank/DDBJ whole genome shotgun (WGS) entry which is preliminary data.</text>
</comment>
<comment type="similarity">
    <text evidence="2">Belongs to the CpsD/CapB family.</text>
</comment>
<dbReference type="Gene3D" id="3.40.50.300">
    <property type="entry name" value="P-loop containing nucleotide triphosphate hydrolases"/>
    <property type="match status" value="1"/>
</dbReference>
<keyword evidence="6" id="KW-0997">Cell inner membrane</keyword>
<reference evidence="21" key="1">
    <citation type="journal article" date="2019" name="Int. J. Syst. Evol. Microbiol.">
        <title>The Global Catalogue of Microorganisms (GCM) 10K type strain sequencing project: providing services to taxonomists for standard genome sequencing and annotation.</title>
        <authorList>
            <consortium name="The Broad Institute Genomics Platform"/>
            <consortium name="The Broad Institute Genome Sequencing Center for Infectious Disease"/>
            <person name="Wu L."/>
            <person name="Ma J."/>
        </authorList>
    </citation>
    <scope>NUCLEOTIDE SEQUENCE [LARGE SCALE GENOMIC DNA]</scope>
    <source>
        <strain evidence="21">CECT 8551</strain>
    </source>
</reference>
<evidence type="ECO:0000313" key="20">
    <source>
        <dbReference type="EMBL" id="MFC3974962.1"/>
    </source>
</evidence>
<evidence type="ECO:0000256" key="13">
    <source>
        <dbReference type="ARBA" id="ARBA00023136"/>
    </source>
</evidence>
<feature type="domain" description="AAA" evidence="18">
    <location>
        <begin position="597"/>
        <end position="711"/>
    </location>
</feature>
<dbReference type="EMBL" id="JBHSAV010000003">
    <property type="protein sequence ID" value="MFC3974962.1"/>
    <property type="molecule type" value="Genomic_DNA"/>
</dbReference>
<keyword evidence="10" id="KW-0418">Kinase</keyword>
<feature type="transmembrane region" description="Helical" evidence="16">
    <location>
        <begin position="29"/>
        <end position="47"/>
    </location>
</feature>
<evidence type="ECO:0000256" key="6">
    <source>
        <dbReference type="ARBA" id="ARBA00022519"/>
    </source>
</evidence>